<dbReference type="InterPro" id="IPR023227">
    <property type="entry name" value="SAM_OH_AdoTrfase_C_sf"/>
</dbReference>
<dbReference type="Pfam" id="PF20257">
    <property type="entry name" value="SAM_HAT_C"/>
    <property type="match status" value="1"/>
</dbReference>
<feature type="domain" description="S-adenosyl-l-methionine hydroxide adenosyltransferase N-terminal" evidence="3">
    <location>
        <begin position="9"/>
        <end position="159"/>
    </location>
</feature>
<comment type="caution">
    <text evidence="5">The sequence shown here is derived from an EMBL/GenBank/DDBJ whole genome shotgun (WGS) entry which is preliminary data.</text>
</comment>
<keyword evidence="1" id="KW-0949">S-adenosyl-L-methionine</keyword>
<feature type="domain" description="S-adenosyl-l-methionine hydroxide adenosyltransferase C-terminal" evidence="4">
    <location>
        <begin position="188"/>
        <end position="277"/>
    </location>
</feature>
<evidence type="ECO:0000313" key="5">
    <source>
        <dbReference type="EMBL" id="EPF31598.1"/>
    </source>
</evidence>
<dbReference type="Gene3D" id="3.40.50.10790">
    <property type="entry name" value="S-adenosyl-l-methionine hydroxide adenosyltransferase, N-terminal"/>
    <property type="match status" value="1"/>
</dbReference>
<dbReference type="PANTHER" id="PTHR35092:SF1">
    <property type="entry name" value="CHLORINASE MJ1651"/>
    <property type="match status" value="1"/>
</dbReference>
<protein>
    <recommendedName>
        <fullName evidence="7">DNA-directed RNA polymerase subunit delta</fullName>
    </recommendedName>
</protein>
<dbReference type="Gene3D" id="2.40.30.90">
    <property type="entry name" value="Bacterial fluorinating enzyme like"/>
    <property type="match status" value="1"/>
</dbReference>
<dbReference type="AlphaFoldDB" id="S3K033"/>
<dbReference type="InterPro" id="IPR046469">
    <property type="entry name" value="SAM_HAT_N"/>
</dbReference>
<dbReference type="PANTHER" id="PTHR35092">
    <property type="entry name" value="CHLORINASE MJ1651"/>
    <property type="match status" value="1"/>
</dbReference>
<organism evidence="5 6">
    <name type="scientific">Treponema maltophilum ATCC 51939</name>
    <dbReference type="NCBI Taxonomy" id="1125699"/>
    <lineage>
        <taxon>Bacteria</taxon>
        <taxon>Pseudomonadati</taxon>
        <taxon>Spirochaetota</taxon>
        <taxon>Spirochaetia</taxon>
        <taxon>Spirochaetales</taxon>
        <taxon>Treponemataceae</taxon>
        <taxon>Treponema</taxon>
    </lineage>
</organism>
<dbReference type="eggNOG" id="COG1912">
    <property type="taxonomic scope" value="Bacteria"/>
</dbReference>
<evidence type="ECO:0008006" key="7">
    <source>
        <dbReference type="Google" id="ProtNLM"/>
    </source>
</evidence>
<dbReference type="STRING" id="1125699.HMPREF9194_01949"/>
<evidence type="ECO:0000313" key="6">
    <source>
        <dbReference type="Proteomes" id="UP000014541"/>
    </source>
</evidence>
<reference evidence="5 6" key="1">
    <citation type="submission" date="2013-04" db="EMBL/GenBank/DDBJ databases">
        <title>The Genome Sequence of Treponema maltophilum ATCC 51939.</title>
        <authorList>
            <consortium name="The Broad Institute Genomics Platform"/>
            <person name="Earl A."/>
            <person name="Ward D."/>
            <person name="Feldgarden M."/>
            <person name="Gevers D."/>
            <person name="Leonetti C."/>
            <person name="Blanton J.M."/>
            <person name="Dewhirst F.E."/>
            <person name="Izard J."/>
            <person name="Walker B."/>
            <person name="Young S."/>
            <person name="Zeng Q."/>
            <person name="Gargeya S."/>
            <person name="Fitzgerald M."/>
            <person name="Haas B."/>
            <person name="Abouelleil A."/>
            <person name="Allen A.W."/>
            <person name="Alvarado L."/>
            <person name="Arachchi H.M."/>
            <person name="Berlin A.M."/>
            <person name="Chapman S.B."/>
            <person name="Gainer-Dewar J."/>
            <person name="Goldberg J."/>
            <person name="Griggs A."/>
            <person name="Gujja S."/>
            <person name="Hansen M."/>
            <person name="Howarth C."/>
            <person name="Imamovic A."/>
            <person name="Ireland A."/>
            <person name="Larimer J."/>
            <person name="McCowan C."/>
            <person name="Murphy C."/>
            <person name="Pearson M."/>
            <person name="Poon T.W."/>
            <person name="Priest M."/>
            <person name="Roberts A."/>
            <person name="Saif S."/>
            <person name="Shea T."/>
            <person name="Sisk P."/>
            <person name="Sykes S."/>
            <person name="Wortman J."/>
            <person name="Nusbaum C."/>
            <person name="Birren B."/>
        </authorList>
    </citation>
    <scope>NUCLEOTIDE SEQUENCE [LARGE SCALE GENOMIC DNA]</scope>
    <source>
        <strain evidence="5 6">ATCC 51939</strain>
    </source>
</reference>
<dbReference type="Proteomes" id="UP000014541">
    <property type="component" value="Unassembled WGS sequence"/>
</dbReference>
<dbReference type="PATRIC" id="fig|1125699.3.peg.1970"/>
<dbReference type="RefSeq" id="WP_016526207.1">
    <property type="nucleotide sequence ID" value="NZ_KE332518.1"/>
</dbReference>
<keyword evidence="6" id="KW-1185">Reference proteome</keyword>
<dbReference type="InterPro" id="IPR002747">
    <property type="entry name" value="SAM_OH_AdoTrfase"/>
</dbReference>
<evidence type="ECO:0000259" key="3">
    <source>
        <dbReference type="Pfam" id="PF01887"/>
    </source>
</evidence>
<dbReference type="PIRSF" id="PIRSF006779">
    <property type="entry name" value="UCP006779"/>
    <property type="match status" value="1"/>
</dbReference>
<dbReference type="SUPFAM" id="SSF102522">
    <property type="entry name" value="Bacterial fluorinating enzyme, N-terminal domain"/>
    <property type="match status" value="1"/>
</dbReference>
<dbReference type="OrthoDB" id="9792195at2"/>
<dbReference type="HOGENOM" id="CLU_059734_0_0_12"/>
<evidence type="ECO:0000256" key="2">
    <source>
        <dbReference type="ARBA" id="ARBA00024035"/>
    </source>
</evidence>
<dbReference type="Pfam" id="PF01887">
    <property type="entry name" value="SAM_HAT_N"/>
    <property type="match status" value="1"/>
</dbReference>
<accession>S3K033</accession>
<comment type="similarity">
    <text evidence="2">Belongs to the SAM hydrolase / SAM-dependent halogenase family.</text>
</comment>
<evidence type="ECO:0000256" key="1">
    <source>
        <dbReference type="ARBA" id="ARBA00022691"/>
    </source>
</evidence>
<dbReference type="InterPro" id="IPR046470">
    <property type="entry name" value="SAM_HAT_C"/>
</dbReference>
<gene>
    <name evidence="5" type="ORF">HMPREF9194_01949</name>
</gene>
<name>S3K033_TREMA</name>
<proteinExistence type="inferred from homology"/>
<dbReference type="InterPro" id="IPR023228">
    <property type="entry name" value="SAM_OH_AdoTrfase_N_sf"/>
</dbReference>
<sequence length="283" mass="32166">MQNKKPLLVFQTDFTYKEGAVSSMYGVVKTVDSSLEIMDGTHELPQFDTWSASYRLFQSLAFWPKGTIYVSVVDPGVGTARRACVAKTANGYYVVSPDNGSLTHVKRFMGITEVREIDEKINRLHNKETEGVAIFHGRDLFGYCAARLASGIIDFEHVGPAYPVEEIKEHKIYEPSAENGVVKGVFEIDDPNFGNLWTNIPLDFFKSQGFSYGEKVRVRIFHKDKKVFDESILFHQSFGFAKENEPIIYNNELRRVALAVSRGSFEKRYNLGFGPDWTVEFSR</sequence>
<evidence type="ECO:0000259" key="4">
    <source>
        <dbReference type="Pfam" id="PF20257"/>
    </source>
</evidence>
<dbReference type="EMBL" id="ATFF01000006">
    <property type="protein sequence ID" value="EPF31598.1"/>
    <property type="molecule type" value="Genomic_DNA"/>
</dbReference>
<dbReference type="SUPFAM" id="SSF101852">
    <property type="entry name" value="Bacterial fluorinating enzyme, C-terminal domain"/>
    <property type="match status" value="1"/>
</dbReference>